<proteinExistence type="predicted"/>
<organism evidence="3 4">
    <name type="scientific">Flemingia macrophylla</name>
    <dbReference type="NCBI Taxonomy" id="520843"/>
    <lineage>
        <taxon>Eukaryota</taxon>
        <taxon>Viridiplantae</taxon>
        <taxon>Streptophyta</taxon>
        <taxon>Embryophyta</taxon>
        <taxon>Tracheophyta</taxon>
        <taxon>Spermatophyta</taxon>
        <taxon>Magnoliopsida</taxon>
        <taxon>eudicotyledons</taxon>
        <taxon>Gunneridae</taxon>
        <taxon>Pentapetalae</taxon>
        <taxon>rosids</taxon>
        <taxon>fabids</taxon>
        <taxon>Fabales</taxon>
        <taxon>Fabaceae</taxon>
        <taxon>Papilionoideae</taxon>
        <taxon>50 kb inversion clade</taxon>
        <taxon>NPAAA clade</taxon>
        <taxon>indigoferoid/millettioid clade</taxon>
        <taxon>Phaseoleae</taxon>
        <taxon>Flemingia</taxon>
    </lineage>
</organism>
<dbReference type="AlphaFoldDB" id="A0ABD1MLR8"/>
<keyword evidence="4" id="KW-1185">Reference proteome</keyword>
<feature type="domain" description="DUF6738" evidence="2">
    <location>
        <begin position="148"/>
        <end position="245"/>
    </location>
</feature>
<dbReference type="EMBL" id="JBGMDY010000004">
    <property type="protein sequence ID" value="KAL2336756.1"/>
    <property type="molecule type" value="Genomic_DNA"/>
</dbReference>
<feature type="region of interest" description="Disordered" evidence="1">
    <location>
        <begin position="312"/>
        <end position="340"/>
    </location>
</feature>
<gene>
    <name evidence="3" type="ORF">Fmac_011202</name>
</gene>
<feature type="region of interest" description="Disordered" evidence="1">
    <location>
        <begin position="365"/>
        <end position="393"/>
    </location>
</feature>
<protein>
    <recommendedName>
        <fullName evidence="2">DUF6738 domain-containing protein</fullName>
    </recommendedName>
</protein>
<evidence type="ECO:0000259" key="2">
    <source>
        <dbReference type="Pfam" id="PF20523"/>
    </source>
</evidence>
<evidence type="ECO:0000313" key="3">
    <source>
        <dbReference type="EMBL" id="KAL2336756.1"/>
    </source>
</evidence>
<reference evidence="3 4" key="1">
    <citation type="submission" date="2024-08" db="EMBL/GenBank/DDBJ databases">
        <title>Insights into the chromosomal genome structure of Flemingia macrophylla.</title>
        <authorList>
            <person name="Ding Y."/>
            <person name="Zhao Y."/>
            <person name="Bi W."/>
            <person name="Wu M."/>
            <person name="Zhao G."/>
            <person name="Gong Y."/>
            <person name="Li W."/>
            <person name="Zhang P."/>
        </authorList>
    </citation>
    <scope>NUCLEOTIDE SEQUENCE [LARGE SCALE GENOMIC DNA]</scope>
    <source>
        <strain evidence="3">DYQJB</strain>
        <tissue evidence="3">Leaf</tissue>
    </source>
</reference>
<dbReference type="Pfam" id="PF20523">
    <property type="entry name" value="DUF6738"/>
    <property type="match status" value="1"/>
</dbReference>
<name>A0ABD1MLR8_9FABA</name>
<dbReference type="InterPro" id="IPR046626">
    <property type="entry name" value="DUF6738"/>
</dbReference>
<feature type="compositionally biased region" description="Polar residues" evidence="1">
    <location>
        <begin position="313"/>
        <end position="322"/>
    </location>
</feature>
<evidence type="ECO:0000256" key="1">
    <source>
        <dbReference type="SAM" id="MobiDB-lite"/>
    </source>
</evidence>
<accession>A0ABD1MLR8</accession>
<comment type="caution">
    <text evidence="3">The sequence shown here is derived from an EMBL/GenBank/DDBJ whole genome shotgun (WGS) entry which is preliminary data.</text>
</comment>
<evidence type="ECO:0000313" key="4">
    <source>
        <dbReference type="Proteomes" id="UP001603857"/>
    </source>
</evidence>
<dbReference type="Proteomes" id="UP001603857">
    <property type="component" value="Unassembled WGS sequence"/>
</dbReference>
<sequence>MDVESSAVGYLFVNEMPTVKDVSDNEMDINHFGSGYISGQAKDLAESSCTRQDEAQSARHKLYASSTDPSSLSLAGSIFIVLCYFLKELCKFSFKLIFLPRTLLRSTFIGTFFEVTTVVAKILFFARGVAKLLRPFTVWALMGQKFCMTRGNPGLLHPFDPEIDRTYHRLVRHFRISSLESIPLDNISLINSEHPPSLSAEFNSVNIAPVSNSDYSDYSDYDYSADSSTENNMAQPPPRERTLRELVAHDLTFESLCIQYPDEDGSLEFMELGKYLWTSRGVSASTDLSRTFLVTTLLGRCRYWAGPAERESGSASIRTSHPGTRIYDPGGDTSARTGCSDRRRLPRCYGTYHPLAGTTLHYTLASRPSAGGDRSSQTAGTMEVAPSEESHRP</sequence>